<protein>
    <submittedName>
        <fullName evidence="3">Regulator of murein genes BolA</fullName>
    </submittedName>
</protein>
<name>A0A0A2T5M4_9GAMM</name>
<dbReference type="Proteomes" id="UP000054422">
    <property type="component" value="Unassembled WGS sequence"/>
</dbReference>
<organism evidence="3 4">
    <name type="scientific">Legionella norrlandica</name>
    <dbReference type="NCBI Taxonomy" id="1498499"/>
    <lineage>
        <taxon>Bacteria</taxon>
        <taxon>Pseudomonadati</taxon>
        <taxon>Pseudomonadota</taxon>
        <taxon>Gammaproteobacteria</taxon>
        <taxon>Legionellales</taxon>
        <taxon>Legionellaceae</taxon>
        <taxon>Legionella</taxon>
    </lineage>
</organism>
<dbReference type="InterPro" id="IPR036065">
    <property type="entry name" value="BolA-like_sf"/>
</dbReference>
<dbReference type="PANTHER" id="PTHR46229:SF2">
    <property type="entry name" value="BOLA-LIKE PROTEIN 1"/>
    <property type="match status" value="1"/>
</dbReference>
<keyword evidence="4" id="KW-1185">Reference proteome</keyword>
<dbReference type="OrthoDB" id="9801469at2"/>
<dbReference type="Gene3D" id="3.30.300.90">
    <property type="entry name" value="BolA-like"/>
    <property type="match status" value="1"/>
</dbReference>
<dbReference type="PANTHER" id="PTHR46229">
    <property type="entry name" value="BOLA TRANSCRIPTION REGULATOR"/>
    <property type="match status" value="1"/>
</dbReference>
<gene>
    <name evidence="3" type="ORF">EP47_13705</name>
</gene>
<dbReference type="STRING" id="1498499.EP47_13705"/>
<evidence type="ECO:0000256" key="1">
    <source>
        <dbReference type="ARBA" id="ARBA00005578"/>
    </source>
</evidence>
<evidence type="ECO:0000313" key="4">
    <source>
        <dbReference type="Proteomes" id="UP000054422"/>
    </source>
</evidence>
<dbReference type="SUPFAM" id="SSF82657">
    <property type="entry name" value="BolA-like"/>
    <property type="match status" value="1"/>
</dbReference>
<accession>A0A0A2T5M4</accession>
<dbReference type="InterPro" id="IPR002634">
    <property type="entry name" value="BolA"/>
</dbReference>
<dbReference type="InterPro" id="IPR050961">
    <property type="entry name" value="BolA/IbaG_stress_morph_reg"/>
</dbReference>
<dbReference type="EMBL" id="JNCF01000043">
    <property type="protein sequence ID" value="KGP62738.1"/>
    <property type="molecule type" value="Genomic_DNA"/>
</dbReference>
<reference evidence="3 4" key="1">
    <citation type="submission" date="2014-05" db="EMBL/GenBank/DDBJ databases">
        <authorList>
            <person name="Rizzardi K."/>
            <person name="Winiecka-Krusnell J."/>
            <person name="Ramliden M."/>
            <person name="Alm E."/>
            <person name="Andersson S."/>
            <person name="Byfors S."/>
        </authorList>
    </citation>
    <scope>NUCLEOTIDE SEQUENCE [LARGE SCALE GENOMIC DNA]</scope>
    <source>
        <strain evidence="3 4">LEGN</strain>
    </source>
</reference>
<dbReference type="Pfam" id="PF01722">
    <property type="entry name" value="BolA"/>
    <property type="match status" value="1"/>
</dbReference>
<sequence length="105" mass="12325">MSRKQRIEEKLISELSPVFLTVEDESINHHVPKDAETHFRIIAVSKCFNDLTRVNRHKLVNRLMKEEFNLGLHALSMHLYTSEEWCTQQSSLLKSPVCRDGYKNK</sequence>
<evidence type="ECO:0000256" key="2">
    <source>
        <dbReference type="RuleBase" id="RU003860"/>
    </source>
</evidence>
<evidence type="ECO:0000313" key="3">
    <source>
        <dbReference type="EMBL" id="KGP62738.1"/>
    </source>
</evidence>
<comment type="caution">
    <text evidence="3">The sequence shown here is derived from an EMBL/GenBank/DDBJ whole genome shotgun (WGS) entry which is preliminary data.</text>
</comment>
<dbReference type="PIRSF" id="PIRSF003113">
    <property type="entry name" value="BolA"/>
    <property type="match status" value="1"/>
</dbReference>
<dbReference type="AlphaFoldDB" id="A0A0A2T5M4"/>
<proteinExistence type="inferred from homology"/>
<comment type="similarity">
    <text evidence="1 2">Belongs to the BolA/IbaG family.</text>
</comment>
<dbReference type="RefSeq" id="WP_035890649.1">
    <property type="nucleotide sequence ID" value="NZ_JNCF01000043.1"/>
</dbReference>